<evidence type="ECO:0000313" key="5">
    <source>
        <dbReference type="Proteomes" id="UP001321473"/>
    </source>
</evidence>
<dbReference type="AlphaFoldDB" id="A0AAQ4D1X3"/>
<dbReference type="EMBL" id="JARKHS020036224">
    <property type="protein sequence ID" value="KAK8756463.1"/>
    <property type="molecule type" value="Genomic_DNA"/>
</dbReference>
<dbReference type="Gene3D" id="3.90.79.10">
    <property type="entry name" value="Nucleoside Triphosphate Pyrophosphohydrolase"/>
    <property type="match status" value="1"/>
</dbReference>
<evidence type="ECO:0000256" key="1">
    <source>
        <dbReference type="ARBA" id="ARBA00022801"/>
    </source>
</evidence>
<dbReference type="GO" id="GO:0019693">
    <property type="term" value="P:ribose phosphate metabolic process"/>
    <property type="evidence" value="ECO:0007669"/>
    <property type="project" value="TreeGrafter"/>
</dbReference>
<accession>A0AAQ4D1X3</accession>
<sequence length="285" mass="31776">MTSMFQTRLTMAPSPTPSHSKRLDKKKFTHVSSERGPSRQFAFVRVGAVIVVSEDTSPLLCHSFFVMPPISEEEIARGEHMSLAKYKYVDATGSQKIWEVAERCQKAKSTESDSVCALPILRRMLKYDCLVLVKQYRPSMKAFTLEFPAGVVEPQDGTSEVSALRRLNSQTGYTCTGLKKTSPLTASDPVHTSCTTKLVSVEVNGDDLRNLNAQQKFGEGEFYEVVQIPMNDVLQRLNDYSEDGYVIDSRVYAFALGLSMGLKMGAERNGEKDDDVQIVTNIIDH</sequence>
<dbReference type="PROSITE" id="PS51462">
    <property type="entry name" value="NUDIX"/>
    <property type="match status" value="1"/>
</dbReference>
<gene>
    <name evidence="4" type="ORF">V5799_000833</name>
</gene>
<dbReference type="InterPro" id="IPR015797">
    <property type="entry name" value="NUDIX_hydrolase-like_dom_sf"/>
</dbReference>
<dbReference type="Pfam" id="PF00293">
    <property type="entry name" value="NUDIX"/>
    <property type="match status" value="1"/>
</dbReference>
<evidence type="ECO:0000256" key="2">
    <source>
        <dbReference type="SAM" id="MobiDB-lite"/>
    </source>
</evidence>
<dbReference type="InterPro" id="IPR000086">
    <property type="entry name" value="NUDIX_hydrolase_dom"/>
</dbReference>
<dbReference type="GO" id="GO:0047631">
    <property type="term" value="F:ADP-ribose diphosphatase activity"/>
    <property type="evidence" value="ECO:0007669"/>
    <property type="project" value="TreeGrafter"/>
</dbReference>
<reference evidence="4 5" key="1">
    <citation type="journal article" date="2023" name="Arcadia Sci">
        <title>De novo assembly of a long-read Amblyomma americanum tick genome.</title>
        <authorList>
            <person name="Chou S."/>
            <person name="Poskanzer K.E."/>
            <person name="Rollins M."/>
            <person name="Thuy-Boun P.S."/>
        </authorList>
    </citation>
    <scope>NUCLEOTIDE SEQUENCE [LARGE SCALE GENOMIC DNA]</scope>
    <source>
        <strain evidence="4">F_SG_1</strain>
        <tissue evidence="4">Salivary glands</tissue>
    </source>
</reference>
<dbReference type="CDD" id="cd18888">
    <property type="entry name" value="NUDIX_ADPRase_Nudt5"/>
    <property type="match status" value="1"/>
</dbReference>
<organism evidence="4 5">
    <name type="scientific">Amblyomma americanum</name>
    <name type="common">Lone star tick</name>
    <dbReference type="NCBI Taxonomy" id="6943"/>
    <lineage>
        <taxon>Eukaryota</taxon>
        <taxon>Metazoa</taxon>
        <taxon>Ecdysozoa</taxon>
        <taxon>Arthropoda</taxon>
        <taxon>Chelicerata</taxon>
        <taxon>Arachnida</taxon>
        <taxon>Acari</taxon>
        <taxon>Parasitiformes</taxon>
        <taxon>Ixodida</taxon>
        <taxon>Ixodoidea</taxon>
        <taxon>Ixodidae</taxon>
        <taxon>Amblyomminae</taxon>
        <taxon>Amblyomma</taxon>
    </lineage>
</organism>
<dbReference type="PANTHER" id="PTHR11839:SF1">
    <property type="entry name" value="ADP-SUGAR PYROPHOSPHATASE"/>
    <property type="match status" value="1"/>
</dbReference>
<dbReference type="GO" id="GO:0005634">
    <property type="term" value="C:nucleus"/>
    <property type="evidence" value="ECO:0007669"/>
    <property type="project" value="TreeGrafter"/>
</dbReference>
<feature type="region of interest" description="Disordered" evidence="2">
    <location>
        <begin position="1"/>
        <end position="23"/>
    </location>
</feature>
<name>A0AAQ4D1X3_AMBAM</name>
<feature type="domain" description="Nudix hydrolase" evidence="3">
    <location>
        <begin position="111"/>
        <end position="251"/>
    </location>
</feature>
<dbReference type="GO" id="GO:0006753">
    <property type="term" value="P:nucleoside phosphate metabolic process"/>
    <property type="evidence" value="ECO:0007669"/>
    <property type="project" value="TreeGrafter"/>
</dbReference>
<keyword evidence="5" id="KW-1185">Reference proteome</keyword>
<proteinExistence type="predicted"/>
<dbReference type="PANTHER" id="PTHR11839">
    <property type="entry name" value="UDP/ADP-SUGAR PYROPHOSPHATASE"/>
    <property type="match status" value="1"/>
</dbReference>
<protein>
    <recommendedName>
        <fullName evidence="3">Nudix hydrolase domain-containing protein</fullName>
    </recommendedName>
</protein>
<dbReference type="SUPFAM" id="SSF55811">
    <property type="entry name" value="Nudix"/>
    <property type="match status" value="1"/>
</dbReference>
<evidence type="ECO:0000313" key="4">
    <source>
        <dbReference type="EMBL" id="KAK8756463.1"/>
    </source>
</evidence>
<dbReference type="Proteomes" id="UP001321473">
    <property type="component" value="Unassembled WGS sequence"/>
</dbReference>
<comment type="caution">
    <text evidence="4">The sequence shown here is derived from an EMBL/GenBank/DDBJ whole genome shotgun (WGS) entry which is preliminary data.</text>
</comment>
<evidence type="ECO:0000259" key="3">
    <source>
        <dbReference type="PROSITE" id="PS51462"/>
    </source>
</evidence>
<keyword evidence="1" id="KW-0378">Hydrolase</keyword>